<gene>
    <name evidence="9" type="ORF">DILT_LOCUS6690</name>
</gene>
<accession>A0A3P7NNK2</accession>
<evidence type="ECO:0000256" key="5">
    <source>
        <dbReference type="ARBA" id="ARBA00023170"/>
    </source>
</evidence>
<feature type="signal peptide" evidence="7">
    <location>
        <begin position="1"/>
        <end position="19"/>
    </location>
</feature>
<dbReference type="PANTHER" id="PTHR24060">
    <property type="entry name" value="METABOTROPIC GLUTAMATE RECEPTOR"/>
    <property type="match status" value="1"/>
</dbReference>
<dbReference type="OrthoDB" id="425344at2759"/>
<evidence type="ECO:0000256" key="1">
    <source>
        <dbReference type="ARBA" id="ARBA00004141"/>
    </source>
</evidence>
<dbReference type="Gene3D" id="3.40.50.2300">
    <property type="match status" value="1"/>
</dbReference>
<protein>
    <recommendedName>
        <fullName evidence="8">Receptor ligand binding region domain-containing protein</fullName>
    </recommendedName>
</protein>
<dbReference type="SUPFAM" id="SSF53822">
    <property type="entry name" value="Periplasmic binding protein-like I"/>
    <property type="match status" value="1"/>
</dbReference>
<feature type="chain" id="PRO_5018233638" description="Receptor ligand binding region domain-containing protein" evidence="7">
    <location>
        <begin position="20"/>
        <end position="175"/>
    </location>
</feature>
<keyword evidence="6" id="KW-0325">Glycoprotein</keyword>
<evidence type="ECO:0000256" key="2">
    <source>
        <dbReference type="ARBA" id="ARBA00022692"/>
    </source>
</evidence>
<dbReference type="InterPro" id="IPR001828">
    <property type="entry name" value="ANF_lig-bd_rcpt"/>
</dbReference>
<dbReference type="AlphaFoldDB" id="A0A3P7NNK2"/>
<dbReference type="Pfam" id="PF01094">
    <property type="entry name" value="ANF_receptor"/>
    <property type="match status" value="1"/>
</dbReference>
<keyword evidence="10" id="KW-1185">Reference proteome</keyword>
<dbReference type="EMBL" id="UYRU01050150">
    <property type="protein sequence ID" value="VDN10859.1"/>
    <property type="molecule type" value="Genomic_DNA"/>
</dbReference>
<comment type="subcellular location">
    <subcellularLocation>
        <location evidence="1">Membrane</location>
        <topology evidence="1">Multi-pass membrane protein</topology>
    </subcellularLocation>
</comment>
<evidence type="ECO:0000256" key="6">
    <source>
        <dbReference type="ARBA" id="ARBA00023180"/>
    </source>
</evidence>
<organism evidence="9 10">
    <name type="scientific">Dibothriocephalus latus</name>
    <name type="common">Fish tapeworm</name>
    <name type="synonym">Diphyllobothrium latum</name>
    <dbReference type="NCBI Taxonomy" id="60516"/>
    <lineage>
        <taxon>Eukaryota</taxon>
        <taxon>Metazoa</taxon>
        <taxon>Spiralia</taxon>
        <taxon>Lophotrochozoa</taxon>
        <taxon>Platyhelminthes</taxon>
        <taxon>Cestoda</taxon>
        <taxon>Eucestoda</taxon>
        <taxon>Diphyllobothriidea</taxon>
        <taxon>Diphyllobothriidae</taxon>
        <taxon>Dibothriocephalus</taxon>
    </lineage>
</organism>
<name>A0A3P7NNK2_DIBLA</name>
<keyword evidence="3" id="KW-1133">Transmembrane helix</keyword>
<feature type="domain" description="Receptor ligand binding region" evidence="8">
    <location>
        <begin position="64"/>
        <end position="125"/>
    </location>
</feature>
<reference evidence="9 10" key="1">
    <citation type="submission" date="2018-11" db="EMBL/GenBank/DDBJ databases">
        <authorList>
            <consortium name="Pathogen Informatics"/>
        </authorList>
    </citation>
    <scope>NUCLEOTIDE SEQUENCE [LARGE SCALE GENOMIC DNA]</scope>
</reference>
<proteinExistence type="predicted"/>
<keyword evidence="7" id="KW-0732">Signal</keyword>
<sequence length="175" mass="18902">MIKESAYLCFLSLTYFVQGLDQSKVPSLVATVPGDIILGGLFPVHSSGAQKCQSLNPERGIQRVEAMLFTLDEINNNPNLLPGLRLGANIRDTCSLGNHALEQSLDFVKTTVADVTSRPQETQYSKECPCATSHLGGSNGMSAKRARPTSWSQNIVRGVVGGSYNIVCINKRCAE</sequence>
<dbReference type="GO" id="GO:0016020">
    <property type="term" value="C:membrane"/>
    <property type="evidence" value="ECO:0007669"/>
    <property type="project" value="UniProtKB-SubCell"/>
</dbReference>
<keyword evidence="4" id="KW-0472">Membrane</keyword>
<keyword evidence="2" id="KW-0812">Transmembrane</keyword>
<dbReference type="GO" id="GO:0004930">
    <property type="term" value="F:G protein-coupled receptor activity"/>
    <property type="evidence" value="ECO:0007669"/>
    <property type="project" value="InterPro"/>
</dbReference>
<dbReference type="InterPro" id="IPR028082">
    <property type="entry name" value="Peripla_BP_I"/>
</dbReference>
<dbReference type="Proteomes" id="UP000281553">
    <property type="component" value="Unassembled WGS sequence"/>
</dbReference>
<evidence type="ECO:0000313" key="9">
    <source>
        <dbReference type="EMBL" id="VDN10859.1"/>
    </source>
</evidence>
<keyword evidence="5" id="KW-0675">Receptor</keyword>
<dbReference type="InterPro" id="IPR050726">
    <property type="entry name" value="mGluR"/>
</dbReference>
<dbReference type="PRINTS" id="PR00248">
    <property type="entry name" value="GPCRMGR"/>
</dbReference>
<evidence type="ECO:0000259" key="8">
    <source>
        <dbReference type="Pfam" id="PF01094"/>
    </source>
</evidence>
<evidence type="ECO:0000256" key="3">
    <source>
        <dbReference type="ARBA" id="ARBA00022989"/>
    </source>
</evidence>
<evidence type="ECO:0000313" key="10">
    <source>
        <dbReference type="Proteomes" id="UP000281553"/>
    </source>
</evidence>
<evidence type="ECO:0000256" key="7">
    <source>
        <dbReference type="SAM" id="SignalP"/>
    </source>
</evidence>
<evidence type="ECO:0000256" key="4">
    <source>
        <dbReference type="ARBA" id="ARBA00023136"/>
    </source>
</evidence>
<dbReference type="InterPro" id="IPR000337">
    <property type="entry name" value="GPCR_3"/>
</dbReference>